<dbReference type="GO" id="GO:0071949">
    <property type="term" value="F:FAD binding"/>
    <property type="evidence" value="ECO:0007669"/>
    <property type="project" value="InterPro"/>
</dbReference>
<dbReference type="SUPFAM" id="SSF56176">
    <property type="entry name" value="FAD-binding/transporter-associated domain-like"/>
    <property type="match status" value="1"/>
</dbReference>
<dbReference type="InterPro" id="IPR016166">
    <property type="entry name" value="FAD-bd_PCMH"/>
</dbReference>
<dbReference type="InterPro" id="IPR050432">
    <property type="entry name" value="FAD-linked_Oxidoreductases_BP"/>
</dbReference>
<feature type="domain" description="FAD-binding PCMH-type" evidence="5">
    <location>
        <begin position="140"/>
        <end position="321"/>
    </location>
</feature>
<dbReference type="OrthoDB" id="415825at2759"/>
<dbReference type="GO" id="GO:0016491">
    <property type="term" value="F:oxidoreductase activity"/>
    <property type="evidence" value="ECO:0007669"/>
    <property type="project" value="UniProtKB-KW"/>
</dbReference>
<evidence type="ECO:0000259" key="5">
    <source>
        <dbReference type="PROSITE" id="PS51387"/>
    </source>
</evidence>
<gene>
    <name evidence="6" type="ORF">JI435_060590</name>
</gene>
<feature type="signal peptide" evidence="4">
    <location>
        <begin position="1"/>
        <end position="17"/>
    </location>
</feature>
<dbReference type="Pfam" id="PF01565">
    <property type="entry name" value="FAD_binding_4"/>
    <property type="match status" value="1"/>
</dbReference>
<dbReference type="InterPro" id="IPR006094">
    <property type="entry name" value="Oxid_FAD_bind_N"/>
</dbReference>
<organism evidence="6 7">
    <name type="scientific">Phaeosphaeria nodorum (strain SN15 / ATCC MYA-4574 / FGSC 10173)</name>
    <name type="common">Glume blotch fungus</name>
    <name type="synonym">Parastagonospora nodorum</name>
    <dbReference type="NCBI Taxonomy" id="321614"/>
    <lineage>
        <taxon>Eukaryota</taxon>
        <taxon>Fungi</taxon>
        <taxon>Dikarya</taxon>
        <taxon>Ascomycota</taxon>
        <taxon>Pezizomycotina</taxon>
        <taxon>Dothideomycetes</taxon>
        <taxon>Pleosporomycetidae</taxon>
        <taxon>Pleosporales</taxon>
        <taxon>Pleosporineae</taxon>
        <taxon>Phaeosphaeriaceae</taxon>
        <taxon>Parastagonospora</taxon>
    </lineage>
</organism>
<dbReference type="PROSITE" id="PS51387">
    <property type="entry name" value="FAD_PCMH"/>
    <property type="match status" value="1"/>
</dbReference>
<dbReference type="PANTHER" id="PTHR13878">
    <property type="entry name" value="GULONOLACTONE OXIDASE"/>
    <property type="match status" value="1"/>
</dbReference>
<feature type="compositionally biased region" description="Low complexity" evidence="3">
    <location>
        <begin position="470"/>
        <end position="480"/>
    </location>
</feature>
<dbReference type="EMBL" id="CP069041">
    <property type="protein sequence ID" value="QRD05787.1"/>
    <property type="molecule type" value="Genomic_DNA"/>
</dbReference>
<accession>A0A7U2I9M0</accession>
<feature type="chain" id="PRO_5031410958" description="FAD-binding PCMH-type domain-containing protein" evidence="4">
    <location>
        <begin position="18"/>
        <end position="487"/>
    </location>
</feature>
<evidence type="ECO:0000256" key="3">
    <source>
        <dbReference type="SAM" id="MobiDB-lite"/>
    </source>
</evidence>
<dbReference type="PANTHER" id="PTHR13878:SF91">
    <property type="entry name" value="FAD BINDING DOMAIN PROTEIN (AFU_ORTHOLOGUE AFUA_6G12070)-RELATED"/>
    <property type="match status" value="1"/>
</dbReference>
<dbReference type="InterPro" id="IPR036318">
    <property type="entry name" value="FAD-bd_PCMH-like_sf"/>
</dbReference>
<dbReference type="AlphaFoldDB" id="A0A7U2I9M0"/>
<keyword evidence="7" id="KW-1185">Reference proteome</keyword>
<protein>
    <recommendedName>
        <fullName evidence="5">FAD-binding PCMH-type domain-containing protein</fullName>
    </recommendedName>
</protein>
<proteinExistence type="inferred from homology"/>
<sequence>MGASTLITLFLLTRVFAVDFDWEREQLTEDEALTNKAYCFGSANAAPTEECRSIPGDGDWPCVEDWSAFNKTLGGVLLKPRPLASVCYTGEDYNEQKCAQLKQSWARMNLHTEDPTSIMSQWASGNSCTPTSQPNSTCTQGGWPVYVVNAKTVRHIQLAVNFARNHNIRLVIKNSGHDFNGKSIGGNSLSIWTQSLKGMTYEAEYTSPMGEYTGRAIKYSAGTQAYEGSALMSQKNMSMIVAGGSTVGIAGGFLQGGGHSSFTSYYGLAADNVLAMTAVIADGRIVEMHNGLNEDLFWAFRGGGGGTFGIVTSVVVKAFPKTPVVTGNIRFSTKPDRGSNNSISTETFWAGMKAYWTQATSICDAGGLGYSFIYPEGSPQGLTFTVRISLPNKSLAQYRTFIQPLLSDLNTLGVKIPDPTLKRSYAHNHNPYPPHTTYPKRAIGETTGHTLLASRFFPRTSFTPPPSPKPTSQSDTSSKQEITPSTA</sequence>
<dbReference type="VEuPathDB" id="FungiDB:JI435_060590"/>
<evidence type="ECO:0000313" key="7">
    <source>
        <dbReference type="Proteomes" id="UP000663193"/>
    </source>
</evidence>
<comment type="similarity">
    <text evidence="1">Belongs to the oxygen-dependent FAD-linked oxidoreductase family.</text>
</comment>
<evidence type="ECO:0000313" key="6">
    <source>
        <dbReference type="EMBL" id="QRD05787.1"/>
    </source>
</evidence>
<dbReference type="InterPro" id="IPR016169">
    <property type="entry name" value="FAD-bd_PCMH_sub2"/>
</dbReference>
<evidence type="ECO:0000256" key="2">
    <source>
        <dbReference type="ARBA" id="ARBA00023002"/>
    </source>
</evidence>
<dbReference type="Proteomes" id="UP000663193">
    <property type="component" value="Chromosome 19"/>
</dbReference>
<evidence type="ECO:0000256" key="4">
    <source>
        <dbReference type="SAM" id="SignalP"/>
    </source>
</evidence>
<name>A0A7U2I9M0_PHANO</name>
<reference evidence="7" key="1">
    <citation type="journal article" date="2021" name="BMC Genomics">
        <title>Chromosome-level genome assembly and manually-curated proteome of model necrotroph Parastagonospora nodorum Sn15 reveals a genome-wide trove of candidate effector homologs, and redundancy of virulence-related functions within an accessory chromosome.</title>
        <authorList>
            <person name="Bertazzoni S."/>
            <person name="Jones D.A.B."/>
            <person name="Phan H.T."/>
            <person name="Tan K.-C."/>
            <person name="Hane J.K."/>
        </authorList>
    </citation>
    <scope>NUCLEOTIDE SEQUENCE [LARGE SCALE GENOMIC DNA]</scope>
    <source>
        <strain evidence="7">SN15 / ATCC MYA-4574 / FGSC 10173)</strain>
    </source>
</reference>
<evidence type="ECO:0000256" key="1">
    <source>
        <dbReference type="ARBA" id="ARBA00005466"/>
    </source>
</evidence>
<keyword evidence="2" id="KW-0560">Oxidoreductase</keyword>
<feature type="region of interest" description="Disordered" evidence="3">
    <location>
        <begin position="457"/>
        <end position="487"/>
    </location>
</feature>
<dbReference type="Gene3D" id="3.30.465.10">
    <property type="match status" value="1"/>
</dbReference>
<keyword evidence="4" id="KW-0732">Signal</keyword>